<keyword evidence="6" id="KW-1185">Reference proteome</keyword>
<dbReference type="InterPro" id="IPR018357">
    <property type="entry name" value="Hexapep_transf_CS"/>
</dbReference>
<comment type="caution">
    <text evidence="5">The sequence shown here is derived from an EMBL/GenBank/DDBJ whole genome shotgun (WGS) entry which is preliminary data.</text>
</comment>
<dbReference type="PROSITE" id="PS00101">
    <property type="entry name" value="HEXAPEP_TRANSFERASES"/>
    <property type="match status" value="1"/>
</dbReference>
<keyword evidence="4" id="KW-0012">Acyltransferase</keyword>
<keyword evidence="2" id="KW-0808">Transferase</keyword>
<keyword evidence="3" id="KW-0677">Repeat</keyword>
<dbReference type="EMBL" id="JACRSV010000001">
    <property type="protein sequence ID" value="MBC8558807.1"/>
    <property type="molecule type" value="Genomic_DNA"/>
</dbReference>
<dbReference type="Gene3D" id="2.160.10.10">
    <property type="entry name" value="Hexapeptide repeat proteins"/>
    <property type="match status" value="1"/>
</dbReference>
<evidence type="ECO:0000256" key="3">
    <source>
        <dbReference type="ARBA" id="ARBA00022737"/>
    </source>
</evidence>
<proteinExistence type="inferred from homology"/>
<accession>A0A926E0P9</accession>
<organism evidence="5 6">
    <name type="scientific">Fumia xinanensis</name>
    <dbReference type="NCBI Taxonomy" id="2763659"/>
    <lineage>
        <taxon>Bacteria</taxon>
        <taxon>Bacillati</taxon>
        <taxon>Bacillota</taxon>
        <taxon>Clostridia</taxon>
        <taxon>Eubacteriales</taxon>
        <taxon>Oscillospiraceae</taxon>
        <taxon>Fumia</taxon>
    </lineage>
</organism>
<sequence length="196" mass="21779">MIQNKADYKYYLERDRIALRRTRKRPPLIGEEIWKFEILMRKLEYHQCLSGAHKYLHLPLYLLNRLSFKRLSIKLGFSIPVGTFEEGLSIAHYGCLVVNYKARIGKNCRIHETVTLGATNGTDDAPKIGDNCFIGTGAKIIGGVTIADDVAIAANAVVTSDILEPGTTWGGIPAKKISDNSSRSNLAKGLFQDEKV</sequence>
<name>A0A926E0P9_9FIRM</name>
<dbReference type="SUPFAM" id="SSF51161">
    <property type="entry name" value="Trimeric LpxA-like enzymes"/>
    <property type="match status" value="1"/>
</dbReference>
<dbReference type="Proteomes" id="UP000610760">
    <property type="component" value="Unassembled WGS sequence"/>
</dbReference>
<comment type="similarity">
    <text evidence="1">Belongs to the transferase hexapeptide repeat family.</text>
</comment>
<dbReference type="InterPro" id="IPR045304">
    <property type="entry name" value="LbH_SAT"/>
</dbReference>
<protein>
    <submittedName>
        <fullName evidence="5">Serine acetyltransferase</fullName>
    </submittedName>
</protein>
<evidence type="ECO:0000256" key="4">
    <source>
        <dbReference type="ARBA" id="ARBA00023315"/>
    </source>
</evidence>
<dbReference type="CDD" id="cd03354">
    <property type="entry name" value="LbH_SAT"/>
    <property type="match status" value="1"/>
</dbReference>
<dbReference type="AlphaFoldDB" id="A0A926E0P9"/>
<reference evidence="5" key="1">
    <citation type="submission" date="2020-08" db="EMBL/GenBank/DDBJ databases">
        <title>Genome public.</title>
        <authorList>
            <person name="Liu C."/>
            <person name="Sun Q."/>
        </authorList>
    </citation>
    <scope>NUCLEOTIDE SEQUENCE</scope>
    <source>
        <strain evidence="5">NSJ-33</strain>
    </source>
</reference>
<evidence type="ECO:0000313" key="6">
    <source>
        <dbReference type="Proteomes" id="UP000610760"/>
    </source>
</evidence>
<dbReference type="InterPro" id="IPR011004">
    <property type="entry name" value="Trimer_LpxA-like_sf"/>
</dbReference>
<evidence type="ECO:0000256" key="1">
    <source>
        <dbReference type="ARBA" id="ARBA00007274"/>
    </source>
</evidence>
<dbReference type="PANTHER" id="PTHR42811">
    <property type="entry name" value="SERINE ACETYLTRANSFERASE"/>
    <property type="match status" value="1"/>
</dbReference>
<dbReference type="Pfam" id="PF00132">
    <property type="entry name" value="Hexapep"/>
    <property type="match status" value="1"/>
</dbReference>
<gene>
    <name evidence="5" type="ORF">H8710_01860</name>
</gene>
<dbReference type="InterPro" id="IPR001451">
    <property type="entry name" value="Hexapep"/>
</dbReference>
<dbReference type="RefSeq" id="WP_249293694.1">
    <property type="nucleotide sequence ID" value="NZ_JACRSV010000001.1"/>
</dbReference>
<evidence type="ECO:0000313" key="5">
    <source>
        <dbReference type="EMBL" id="MBC8558807.1"/>
    </source>
</evidence>
<dbReference type="GO" id="GO:0016746">
    <property type="term" value="F:acyltransferase activity"/>
    <property type="evidence" value="ECO:0007669"/>
    <property type="project" value="UniProtKB-KW"/>
</dbReference>
<evidence type="ECO:0000256" key="2">
    <source>
        <dbReference type="ARBA" id="ARBA00022679"/>
    </source>
</evidence>